<name>A0A8J2U336_9GAMM</name>
<dbReference type="PRINTS" id="PR00413">
    <property type="entry name" value="HADHALOGNASE"/>
</dbReference>
<dbReference type="SFLD" id="SFLDG01135">
    <property type="entry name" value="C1.5.6:_HAD__Beta-PGM__Phospha"/>
    <property type="match status" value="1"/>
</dbReference>
<sequence>MANAVLFDLDGTLLDTAPDLVAALNKVLAAIGEPQADYDHVCDFASHGAIGLLRRALGERLDEFDIGQLRQQFLDVYANDIASGTTLYPGIEALLIELDQRKVPWGIVTNKPGFLTDALLPHFPQFSQCQVVISGDTCGVAKPHPLPMTTAAEKIATATENILYIGDAERDMEAGNKVSMTTLLAMWGYIDSADQIADWQADGMIEHPTEILNWLK</sequence>
<protein>
    <submittedName>
        <fullName evidence="5">Phosphoglycolate phosphatase</fullName>
    </submittedName>
</protein>
<dbReference type="OrthoDB" id="9776368at2"/>
<dbReference type="SFLD" id="SFLDS00003">
    <property type="entry name" value="Haloacid_Dehalogenase"/>
    <property type="match status" value="1"/>
</dbReference>
<evidence type="ECO:0000256" key="3">
    <source>
        <dbReference type="ARBA" id="ARBA00022842"/>
    </source>
</evidence>
<dbReference type="InterPro" id="IPR023198">
    <property type="entry name" value="PGP-like_dom2"/>
</dbReference>
<dbReference type="InterPro" id="IPR023214">
    <property type="entry name" value="HAD_sf"/>
</dbReference>
<proteinExistence type="predicted"/>
<dbReference type="PANTHER" id="PTHR43434:SF23">
    <property type="entry name" value="PHOSPHOGLYCOLATE PHOSPHATASE"/>
    <property type="match status" value="1"/>
</dbReference>
<comment type="caution">
    <text evidence="5">The sequence shown here is derived from an EMBL/GenBank/DDBJ whole genome shotgun (WGS) entry which is preliminary data.</text>
</comment>
<dbReference type="Proteomes" id="UP000619743">
    <property type="component" value="Unassembled WGS sequence"/>
</dbReference>
<dbReference type="Gene3D" id="1.10.150.240">
    <property type="entry name" value="Putative phosphatase, domain 2"/>
    <property type="match status" value="1"/>
</dbReference>
<keyword evidence="4" id="KW-0119">Carbohydrate metabolism</keyword>
<organism evidence="5 6">
    <name type="scientific">Neiella marina</name>
    <dbReference type="NCBI Taxonomy" id="508461"/>
    <lineage>
        <taxon>Bacteria</taxon>
        <taxon>Pseudomonadati</taxon>
        <taxon>Pseudomonadota</taxon>
        <taxon>Gammaproteobacteria</taxon>
        <taxon>Alteromonadales</taxon>
        <taxon>Echinimonadaceae</taxon>
        <taxon>Neiella</taxon>
    </lineage>
</organism>
<dbReference type="GO" id="GO:0005829">
    <property type="term" value="C:cytosol"/>
    <property type="evidence" value="ECO:0007669"/>
    <property type="project" value="TreeGrafter"/>
</dbReference>
<dbReference type="InterPro" id="IPR041492">
    <property type="entry name" value="HAD_2"/>
</dbReference>
<dbReference type="InterPro" id="IPR006439">
    <property type="entry name" value="HAD-SF_hydro_IA"/>
</dbReference>
<dbReference type="InterPro" id="IPR050155">
    <property type="entry name" value="HAD-like_hydrolase_sf"/>
</dbReference>
<keyword evidence="2" id="KW-0378">Hydrolase</keyword>
<evidence type="ECO:0000256" key="1">
    <source>
        <dbReference type="ARBA" id="ARBA00022723"/>
    </source>
</evidence>
<dbReference type="SFLD" id="SFLDG01129">
    <property type="entry name" value="C1.5:_HAD__Beta-PGM__Phosphata"/>
    <property type="match status" value="1"/>
</dbReference>
<dbReference type="Gene3D" id="3.40.50.1000">
    <property type="entry name" value="HAD superfamily/HAD-like"/>
    <property type="match status" value="1"/>
</dbReference>
<dbReference type="SUPFAM" id="SSF56784">
    <property type="entry name" value="HAD-like"/>
    <property type="match status" value="1"/>
</dbReference>
<gene>
    <name evidence="5" type="primary">gph-1</name>
    <name evidence="5" type="ORF">GCM10011369_08460</name>
</gene>
<evidence type="ECO:0000313" key="6">
    <source>
        <dbReference type="Proteomes" id="UP000619743"/>
    </source>
</evidence>
<dbReference type="Pfam" id="PF13419">
    <property type="entry name" value="HAD_2"/>
    <property type="match status" value="1"/>
</dbReference>
<dbReference type="InterPro" id="IPR036412">
    <property type="entry name" value="HAD-like_sf"/>
</dbReference>
<keyword evidence="1" id="KW-0479">Metal-binding</keyword>
<keyword evidence="6" id="KW-1185">Reference proteome</keyword>
<evidence type="ECO:0000256" key="4">
    <source>
        <dbReference type="ARBA" id="ARBA00023277"/>
    </source>
</evidence>
<reference evidence="6" key="1">
    <citation type="journal article" date="2019" name="Int. J. Syst. Evol. Microbiol.">
        <title>The Global Catalogue of Microorganisms (GCM) 10K type strain sequencing project: providing services to taxonomists for standard genome sequencing and annotation.</title>
        <authorList>
            <consortium name="The Broad Institute Genomics Platform"/>
            <consortium name="The Broad Institute Genome Sequencing Center for Infectious Disease"/>
            <person name="Wu L."/>
            <person name="Ma J."/>
        </authorList>
    </citation>
    <scope>NUCLEOTIDE SEQUENCE [LARGE SCALE GENOMIC DNA]</scope>
    <source>
        <strain evidence="6">CGMCC 1.10130</strain>
    </source>
</reference>
<evidence type="ECO:0000313" key="5">
    <source>
        <dbReference type="EMBL" id="GGA69124.1"/>
    </source>
</evidence>
<keyword evidence="3" id="KW-0460">Magnesium</keyword>
<dbReference type="GO" id="GO:0046872">
    <property type="term" value="F:metal ion binding"/>
    <property type="evidence" value="ECO:0007669"/>
    <property type="project" value="UniProtKB-KW"/>
</dbReference>
<accession>A0A8J2U336</accession>
<dbReference type="PANTHER" id="PTHR43434">
    <property type="entry name" value="PHOSPHOGLYCOLATE PHOSPHATASE"/>
    <property type="match status" value="1"/>
</dbReference>
<dbReference type="AlphaFoldDB" id="A0A8J2U336"/>
<dbReference type="GO" id="GO:0008967">
    <property type="term" value="F:phosphoglycolate phosphatase activity"/>
    <property type="evidence" value="ECO:0007669"/>
    <property type="project" value="TreeGrafter"/>
</dbReference>
<dbReference type="EMBL" id="BMDX01000003">
    <property type="protein sequence ID" value="GGA69124.1"/>
    <property type="molecule type" value="Genomic_DNA"/>
</dbReference>
<dbReference type="NCBIfam" id="TIGR01549">
    <property type="entry name" value="HAD-SF-IA-v1"/>
    <property type="match status" value="1"/>
</dbReference>
<dbReference type="RefSeq" id="WP_087504868.1">
    <property type="nucleotide sequence ID" value="NZ_BMDX01000003.1"/>
</dbReference>
<dbReference type="GO" id="GO:0006281">
    <property type="term" value="P:DNA repair"/>
    <property type="evidence" value="ECO:0007669"/>
    <property type="project" value="TreeGrafter"/>
</dbReference>
<evidence type="ECO:0000256" key="2">
    <source>
        <dbReference type="ARBA" id="ARBA00022801"/>
    </source>
</evidence>